<reference evidence="5 6" key="1">
    <citation type="journal article" date="2023" name="Commun. Biol.">
        <title>Genome analysis of Parmales, the sister group of diatoms, reveals the evolutionary specialization of diatoms from phago-mixotrophs to photoautotrophs.</title>
        <authorList>
            <person name="Ban H."/>
            <person name="Sato S."/>
            <person name="Yoshikawa S."/>
            <person name="Yamada K."/>
            <person name="Nakamura Y."/>
            <person name="Ichinomiya M."/>
            <person name="Sato N."/>
            <person name="Blanc-Mathieu R."/>
            <person name="Endo H."/>
            <person name="Kuwata A."/>
            <person name="Ogata H."/>
        </authorList>
    </citation>
    <scope>NUCLEOTIDE SEQUENCE [LARGE SCALE GENOMIC DNA]</scope>
</reference>
<dbReference type="InterPro" id="IPR016181">
    <property type="entry name" value="Acyl_CoA_acyltransferase"/>
</dbReference>
<gene>
    <name evidence="5" type="ORF">TeGR_g8654</name>
</gene>
<name>A0ABQ6M746_9STRA</name>
<dbReference type="InterPro" id="IPR029063">
    <property type="entry name" value="SAM-dependent_MTases_sf"/>
</dbReference>
<comment type="caution">
    <text evidence="5">The sequence shown here is derived from an EMBL/GenBank/DDBJ whole genome shotgun (WGS) entry which is preliminary data.</text>
</comment>
<evidence type="ECO:0000259" key="4">
    <source>
        <dbReference type="PROSITE" id="PS51186"/>
    </source>
</evidence>
<accession>A0ABQ6M746</accession>
<keyword evidence="3" id="KW-0012">Acyltransferase</keyword>
<keyword evidence="6" id="KW-1185">Reference proteome</keyword>
<dbReference type="PANTHER" id="PTHR43877">
    <property type="entry name" value="AMINOALKYLPHOSPHONATE N-ACETYLTRANSFERASE-RELATED-RELATED"/>
    <property type="match status" value="1"/>
</dbReference>
<feature type="domain" description="N-acetyltransferase" evidence="4">
    <location>
        <begin position="270"/>
        <end position="420"/>
    </location>
</feature>
<dbReference type="EMBL" id="BRYB01001221">
    <property type="protein sequence ID" value="GMI20842.1"/>
    <property type="molecule type" value="Genomic_DNA"/>
</dbReference>
<dbReference type="InterPro" id="IPR000182">
    <property type="entry name" value="GNAT_dom"/>
</dbReference>
<protein>
    <recommendedName>
        <fullName evidence="4">N-acetyltransferase domain-containing protein</fullName>
    </recommendedName>
</protein>
<dbReference type="InterPro" id="IPR007213">
    <property type="entry name" value="Ppm1/Ppm2/Tcmp"/>
</dbReference>
<evidence type="ECO:0000256" key="2">
    <source>
        <dbReference type="ARBA" id="ARBA00022679"/>
    </source>
</evidence>
<evidence type="ECO:0000256" key="3">
    <source>
        <dbReference type="ARBA" id="ARBA00023315"/>
    </source>
</evidence>
<dbReference type="Gene3D" id="3.40.50.150">
    <property type="entry name" value="Vaccinia Virus protein VP39"/>
    <property type="match status" value="1"/>
</dbReference>
<dbReference type="SUPFAM" id="SSF55729">
    <property type="entry name" value="Acyl-CoA N-acyltransferases (Nat)"/>
    <property type="match status" value="1"/>
</dbReference>
<dbReference type="InterPro" id="IPR050832">
    <property type="entry name" value="Bact_Acetyltransf"/>
</dbReference>
<dbReference type="Proteomes" id="UP001165060">
    <property type="component" value="Unassembled WGS sequence"/>
</dbReference>
<dbReference type="Pfam" id="PF13508">
    <property type="entry name" value="Acetyltransf_7"/>
    <property type="match status" value="1"/>
</dbReference>
<dbReference type="SUPFAM" id="SSF53335">
    <property type="entry name" value="S-adenosyl-L-methionine-dependent methyltransferases"/>
    <property type="match status" value="1"/>
</dbReference>
<sequence>MSIPTPISRTALDSLTSKTSALSVYATSSPLLPPYLSLLSSSLSSYRRSHGLPSKSRPQTPLVNLGYATRALAVLAALESFPGALPGALPAGEDSAGEDSGGRWNLVLLGAGLDPVGVLAAAQHPGVTVYELDCADVVADKLRILAELPSHDPGRHRVLPACDLNDPSSYLPSLPPPSRPTLFLSELVLSYVSPPAVLALLEHLSSRPLSHLLAYELRPPPPPSAIARHGASYAELFADKLRQPLPPLPPLASLPRLLPGSSLRPASPPGKLKPLEPFDEHAALSLYLASHAPLAAAHPSVARMSANALKGDLREPSEPPPGHLSWVAVGAEGEVAGFVSLRLSEGGGEVRRLFVGGGWRGRGLGRALLETASRCAGRVEATTPREAEGATRLYERAGWEVAGTEEMGGVELVTYVRQRDFF</sequence>
<dbReference type="Gene3D" id="3.40.630.30">
    <property type="match status" value="1"/>
</dbReference>
<proteinExistence type="predicted"/>
<evidence type="ECO:0000256" key="1">
    <source>
        <dbReference type="ARBA" id="ARBA00022603"/>
    </source>
</evidence>
<keyword evidence="2" id="KW-0808">Transferase</keyword>
<dbReference type="Pfam" id="PF04072">
    <property type="entry name" value="LCM"/>
    <property type="match status" value="1"/>
</dbReference>
<dbReference type="PROSITE" id="PS51186">
    <property type="entry name" value="GNAT"/>
    <property type="match status" value="1"/>
</dbReference>
<evidence type="ECO:0000313" key="6">
    <source>
        <dbReference type="Proteomes" id="UP001165060"/>
    </source>
</evidence>
<organism evidence="5 6">
    <name type="scientific">Tetraparma gracilis</name>
    <dbReference type="NCBI Taxonomy" id="2962635"/>
    <lineage>
        <taxon>Eukaryota</taxon>
        <taxon>Sar</taxon>
        <taxon>Stramenopiles</taxon>
        <taxon>Ochrophyta</taxon>
        <taxon>Bolidophyceae</taxon>
        <taxon>Parmales</taxon>
        <taxon>Triparmaceae</taxon>
        <taxon>Tetraparma</taxon>
    </lineage>
</organism>
<evidence type="ECO:0000313" key="5">
    <source>
        <dbReference type="EMBL" id="GMI20842.1"/>
    </source>
</evidence>
<keyword evidence="1" id="KW-0489">Methyltransferase</keyword>